<dbReference type="Pfam" id="PF04616">
    <property type="entry name" value="Glyco_hydro_43"/>
    <property type="match status" value="1"/>
</dbReference>
<dbReference type="InterPro" id="IPR023296">
    <property type="entry name" value="Glyco_hydro_beta-prop_sf"/>
</dbReference>
<evidence type="ECO:0000256" key="2">
    <source>
        <dbReference type="ARBA" id="ARBA00022729"/>
    </source>
</evidence>
<reference evidence="8" key="1">
    <citation type="submission" date="2021-10" db="EMBL/GenBank/DDBJ databases">
        <authorList>
            <person name="Dean J.D."/>
            <person name="Kim M.K."/>
            <person name="Newey C.N."/>
            <person name="Stoker T.S."/>
            <person name="Thompson D.W."/>
            <person name="Grose J.H."/>
        </authorList>
    </citation>
    <scope>NUCLEOTIDE SEQUENCE</scope>
    <source>
        <strain evidence="8">BT635</strain>
    </source>
</reference>
<organism evidence="8 9">
    <name type="scientific">Hymenobacter nitidus</name>
    <dbReference type="NCBI Taxonomy" id="2880929"/>
    <lineage>
        <taxon>Bacteria</taxon>
        <taxon>Pseudomonadati</taxon>
        <taxon>Bacteroidota</taxon>
        <taxon>Cytophagia</taxon>
        <taxon>Cytophagales</taxon>
        <taxon>Hymenobacteraceae</taxon>
        <taxon>Hymenobacter</taxon>
    </lineage>
</organism>
<dbReference type="RefSeq" id="WP_226187495.1">
    <property type="nucleotide sequence ID" value="NZ_JAJADQ010000008.1"/>
</dbReference>
<keyword evidence="2 7" id="KW-0732">Signal</keyword>
<dbReference type="PANTHER" id="PTHR43817">
    <property type="entry name" value="GLYCOSYL HYDROLASE"/>
    <property type="match status" value="1"/>
</dbReference>
<evidence type="ECO:0000256" key="1">
    <source>
        <dbReference type="ARBA" id="ARBA00009865"/>
    </source>
</evidence>
<name>A0ABS8AIK1_9BACT</name>
<comment type="similarity">
    <text evidence="1 5">Belongs to the glycosyl hydrolase 43 family.</text>
</comment>
<dbReference type="GO" id="GO:0016787">
    <property type="term" value="F:hydrolase activity"/>
    <property type="evidence" value="ECO:0007669"/>
    <property type="project" value="UniProtKB-KW"/>
</dbReference>
<dbReference type="PIRSF" id="PIRSF025414">
    <property type="entry name" value="Alpha-L-arabinofuranosidase"/>
    <property type="match status" value="1"/>
</dbReference>
<comment type="caution">
    <text evidence="8">The sequence shown here is derived from an EMBL/GenBank/DDBJ whole genome shotgun (WGS) entry which is preliminary data.</text>
</comment>
<dbReference type="Proteomes" id="UP001165297">
    <property type="component" value="Unassembled WGS sequence"/>
</dbReference>
<feature type="region of interest" description="Disordered" evidence="6">
    <location>
        <begin position="333"/>
        <end position="353"/>
    </location>
</feature>
<evidence type="ECO:0000256" key="7">
    <source>
        <dbReference type="SAM" id="SignalP"/>
    </source>
</evidence>
<feature type="chain" id="PRO_5046745421" evidence="7">
    <location>
        <begin position="26"/>
        <end position="353"/>
    </location>
</feature>
<dbReference type="InterPro" id="IPR006710">
    <property type="entry name" value="Glyco_hydro_43"/>
</dbReference>
<feature type="compositionally biased region" description="Pro residues" evidence="6">
    <location>
        <begin position="343"/>
        <end position="353"/>
    </location>
</feature>
<evidence type="ECO:0000313" key="8">
    <source>
        <dbReference type="EMBL" id="MCB2379070.1"/>
    </source>
</evidence>
<dbReference type="SUPFAM" id="SSF75005">
    <property type="entry name" value="Arabinanase/levansucrase/invertase"/>
    <property type="match status" value="1"/>
</dbReference>
<evidence type="ECO:0000256" key="4">
    <source>
        <dbReference type="ARBA" id="ARBA00023295"/>
    </source>
</evidence>
<sequence>MSASLRLPLLFLVLELLVGSSPAQAQTAPPATFTNPLLPRGADPWTIYHRGYYYYTHTTGGNITLWKVRSLTELATTPGQVVWTPPAAGGNAHNIWAPELHYLRRKWYLYYAADSGSNRSHRLWVLENSSPDPLTGTWVSKGQITDATNKWAIDGSVFKHRGRLYWVWSGWEGDTNGQQNIYIARLKNPWTVKGPRTRISTPEYAWERNGDLNDPHNPPHVDVNEGPQLLRRGRRLFLVYSASGCWTDSYALGMLSATAGANLLRASAWTKSAKPVFRQDSVAGVYAPGHNSFFTSPDGRQSWLLYHANSAPRQGCGNLRSPRMQPFTWQADGTPYFGNPVPTSQPLPRPSGE</sequence>
<keyword evidence="9" id="KW-1185">Reference proteome</keyword>
<dbReference type="InterPro" id="IPR016828">
    <property type="entry name" value="Alpha-L-arabinofuranosidase"/>
</dbReference>
<dbReference type="PANTHER" id="PTHR43817:SF1">
    <property type="entry name" value="HYDROLASE, FAMILY 43, PUTATIVE (AFU_ORTHOLOGUE AFUA_3G01660)-RELATED"/>
    <property type="match status" value="1"/>
</dbReference>
<evidence type="ECO:0000256" key="3">
    <source>
        <dbReference type="ARBA" id="ARBA00022801"/>
    </source>
</evidence>
<feature type="signal peptide" evidence="7">
    <location>
        <begin position="1"/>
        <end position="25"/>
    </location>
</feature>
<accession>A0ABS8AIK1</accession>
<evidence type="ECO:0000313" key="9">
    <source>
        <dbReference type="Proteomes" id="UP001165297"/>
    </source>
</evidence>
<evidence type="ECO:0000256" key="6">
    <source>
        <dbReference type="SAM" id="MobiDB-lite"/>
    </source>
</evidence>
<protein>
    <submittedName>
        <fullName evidence="8">Glycoside hydrolase family 43 protein</fullName>
    </submittedName>
</protein>
<proteinExistence type="inferred from homology"/>
<gene>
    <name evidence="8" type="ORF">LGH70_15825</name>
</gene>
<dbReference type="EMBL" id="JAJADQ010000008">
    <property type="protein sequence ID" value="MCB2379070.1"/>
    <property type="molecule type" value="Genomic_DNA"/>
</dbReference>
<evidence type="ECO:0000256" key="5">
    <source>
        <dbReference type="RuleBase" id="RU361187"/>
    </source>
</evidence>
<keyword evidence="3 5" id="KW-0378">Hydrolase</keyword>
<dbReference type="Gene3D" id="2.115.10.20">
    <property type="entry name" value="Glycosyl hydrolase domain, family 43"/>
    <property type="match status" value="1"/>
</dbReference>
<keyword evidence="4 5" id="KW-0326">Glycosidase</keyword>
<dbReference type="CDD" id="cd18820">
    <property type="entry name" value="GH43_LbAraf43-like"/>
    <property type="match status" value="1"/>
</dbReference>